<organism evidence="6 7">
    <name type="scientific">Cellulomonas shaoxiangyii</name>
    <dbReference type="NCBI Taxonomy" id="2566013"/>
    <lineage>
        <taxon>Bacteria</taxon>
        <taxon>Bacillati</taxon>
        <taxon>Actinomycetota</taxon>
        <taxon>Actinomycetes</taxon>
        <taxon>Micrococcales</taxon>
        <taxon>Cellulomonadaceae</taxon>
        <taxon>Cellulomonas</taxon>
    </lineage>
</organism>
<keyword evidence="1" id="KW-0472">Membrane</keyword>
<dbReference type="OrthoDB" id="134475at2"/>
<feature type="domain" description="Surface adhesin CshA non-repetitive" evidence="2">
    <location>
        <begin position="72"/>
        <end position="304"/>
    </location>
</feature>
<dbReference type="EMBL" id="CP039291">
    <property type="protein sequence ID" value="QCB93859.1"/>
    <property type="molecule type" value="Genomic_DNA"/>
</dbReference>
<protein>
    <submittedName>
        <fullName evidence="6">Uncharacterized protein</fullName>
    </submittedName>
</protein>
<evidence type="ECO:0000259" key="4">
    <source>
        <dbReference type="Pfam" id="PF24346"/>
    </source>
</evidence>
<dbReference type="InterPro" id="IPR057687">
    <property type="entry name" value="DUF7927"/>
</dbReference>
<dbReference type="Pfam" id="PF18651">
    <property type="entry name" value="CshA_NR2"/>
    <property type="match status" value="1"/>
</dbReference>
<keyword evidence="7" id="KW-1185">Reference proteome</keyword>
<proteinExistence type="predicted"/>
<accession>A0A4P7SHZ5</accession>
<evidence type="ECO:0000256" key="1">
    <source>
        <dbReference type="SAM" id="Phobius"/>
    </source>
</evidence>
<feature type="domain" description="GEVED" evidence="3">
    <location>
        <begin position="423"/>
        <end position="503"/>
    </location>
</feature>
<dbReference type="InterPro" id="IPR045474">
    <property type="entry name" value="GEVED"/>
</dbReference>
<keyword evidence="1" id="KW-0812">Transmembrane</keyword>
<evidence type="ECO:0000259" key="5">
    <source>
        <dbReference type="Pfam" id="PF25549"/>
    </source>
</evidence>
<dbReference type="RefSeq" id="WP_135973738.1">
    <property type="nucleotide sequence ID" value="NZ_CP039291.1"/>
</dbReference>
<reference evidence="6 7" key="1">
    <citation type="submission" date="2019-04" db="EMBL/GenBank/DDBJ databases">
        <title>Isolation and identification of Cellulomonas shaoxiangyii sp. Nov. isolated from feces of the Tibetan antelopes (Pantholops hodgsonii) in the Qinghai-Tibet plateau of China.</title>
        <authorList>
            <person name="Tian Z."/>
        </authorList>
    </citation>
    <scope>NUCLEOTIDE SEQUENCE [LARGE SCALE GENOMIC DNA]</scope>
    <source>
        <strain evidence="6 7">Z28</strain>
    </source>
</reference>
<evidence type="ECO:0000313" key="6">
    <source>
        <dbReference type="EMBL" id="QCB93859.1"/>
    </source>
</evidence>
<dbReference type="Proteomes" id="UP000296469">
    <property type="component" value="Chromosome"/>
</dbReference>
<sequence length="747" mass="75686">MHTNARRPRADAPGRDGIARVVAGAVAVGLALALVPVTGATRAAATDHSAAGSSTGARVYATGAHQDAAVPDIAWITWAGENETVTDGTTVTNWHELGDDAWLEVTCTLSDLTSGGPVTAYAPRANSWENPDGTVGRSTDGLGQLYPGMPPAGVRQVVDDDTTTFTVSCDAEVVRYDEQGRAGGNRIGSDPVELGGLVFAEPESLNQGPGPNDAWMIEHVKATAASAASPWRVIDRYQGACAGQTHTATVDIAQEAAGWSARLFNESVQCGDGSATAVLLAQDVDTLDVELVGQGFSAAAVGYVLGVDHGDAPESYGVAGAVVRPTWSGGELPPGRTRLAGTVCDGACYQVGTAVATRGAPDVSLGADVRANTTVPFSADATADVPDEDAFGAGGSPAAVEVEPAVAPYTLATARCRGSGAHVAAWLDWDGNGTYDDDERSDTVACPGGSAAGDVVTLTWSQVPADTRGGTSFLRLRASTDPADLASATGPAVAGDVEDWQVQILATQLTVAKSADVPYLTDGTGTVAYTVTLRNTGNVAFTHDRPAYVVDDLTGALPYATLGEVTASTGTASVTADRITWSGPLDVGASVTLTYRMTVTQVPGTAGAAMRNVAVGSATPPAAGPLGCEPASQAAGLCASVDLVGLGLTVDKTAAADGAPLDDGARLTPGTPVTWTYVVTNTGSVPLRDVSVVDLVTETRDGSPLVTDDPAHLDCGAHGAGTDVVLGELAAGEQVTCTATRQVVPRP</sequence>
<keyword evidence="1" id="KW-1133">Transmembrane helix</keyword>
<dbReference type="AlphaFoldDB" id="A0A4P7SHZ5"/>
<dbReference type="Pfam" id="PF20009">
    <property type="entry name" value="GEVED"/>
    <property type="match status" value="1"/>
</dbReference>
<dbReference type="Pfam" id="PF24346">
    <property type="entry name" value="DUF7507"/>
    <property type="match status" value="1"/>
</dbReference>
<feature type="transmembrane region" description="Helical" evidence="1">
    <location>
        <begin position="21"/>
        <end position="39"/>
    </location>
</feature>
<feature type="domain" description="DUF7927" evidence="5">
    <location>
        <begin position="520"/>
        <end position="632"/>
    </location>
</feature>
<dbReference type="InterPro" id="IPR040683">
    <property type="entry name" value="CshA_NR2"/>
</dbReference>
<feature type="domain" description="DUF7507" evidence="4">
    <location>
        <begin position="649"/>
        <end position="743"/>
    </location>
</feature>
<evidence type="ECO:0000259" key="2">
    <source>
        <dbReference type="Pfam" id="PF18651"/>
    </source>
</evidence>
<gene>
    <name evidence="6" type="ORF">E5225_10110</name>
</gene>
<name>A0A4P7SHZ5_9CELL</name>
<dbReference type="KEGG" id="celz:E5225_10110"/>
<evidence type="ECO:0000259" key="3">
    <source>
        <dbReference type="Pfam" id="PF20009"/>
    </source>
</evidence>
<evidence type="ECO:0000313" key="7">
    <source>
        <dbReference type="Proteomes" id="UP000296469"/>
    </source>
</evidence>
<dbReference type="InterPro" id="IPR055354">
    <property type="entry name" value="DUF7507"/>
</dbReference>
<dbReference type="Pfam" id="PF25549">
    <property type="entry name" value="DUF7927"/>
    <property type="match status" value="1"/>
</dbReference>